<accession>A0A7Y9H180</accession>
<keyword evidence="3" id="KW-1185">Reference proteome</keyword>
<reference evidence="2 3" key="2">
    <citation type="submission" date="2020-08" db="EMBL/GenBank/DDBJ databases">
        <title>The Agave Microbiome: Exploring the role of microbial communities in plant adaptations to desert environments.</title>
        <authorList>
            <person name="Partida-Martinez L.P."/>
        </authorList>
    </citation>
    <scope>NUCLEOTIDE SEQUENCE [LARGE SCALE GENOMIC DNA]</scope>
    <source>
        <strain evidence="2 3">AT2.17</strain>
    </source>
</reference>
<evidence type="ECO:0000313" key="2">
    <source>
        <dbReference type="EMBL" id="NYE35883.1"/>
    </source>
</evidence>
<sequence length="50" mass="5293">MRSTLTLENTMNRKATRILVAAVALVSLAGFAAPAEAAQVKQTARTGWCC</sequence>
<reference evidence="2 3" key="1">
    <citation type="submission" date="2020-07" db="EMBL/GenBank/DDBJ databases">
        <authorList>
            <person name="Partida-Martinez L."/>
            <person name="Huntemann M."/>
            <person name="Clum A."/>
            <person name="Wang J."/>
            <person name="Palaniappan K."/>
            <person name="Ritter S."/>
            <person name="Chen I.-M."/>
            <person name="Stamatis D."/>
            <person name="Reddy T."/>
            <person name="O'Malley R."/>
            <person name="Daum C."/>
            <person name="Shapiro N."/>
            <person name="Ivanova N."/>
            <person name="Kyrpides N."/>
            <person name="Woyke T."/>
        </authorList>
    </citation>
    <scope>NUCLEOTIDE SEQUENCE [LARGE SCALE GENOMIC DNA]</scope>
    <source>
        <strain evidence="2 3">AT2.17</strain>
    </source>
</reference>
<organism evidence="2 3">
    <name type="scientific">Nocardioides cavernae</name>
    <dbReference type="NCBI Taxonomy" id="1921566"/>
    <lineage>
        <taxon>Bacteria</taxon>
        <taxon>Bacillati</taxon>
        <taxon>Actinomycetota</taxon>
        <taxon>Actinomycetes</taxon>
        <taxon>Propionibacteriales</taxon>
        <taxon>Nocardioidaceae</taxon>
        <taxon>Nocardioides</taxon>
    </lineage>
</organism>
<protein>
    <submittedName>
        <fullName evidence="2">Uncharacterized protein</fullName>
    </submittedName>
</protein>
<comment type="caution">
    <text evidence="2">The sequence shown here is derived from an EMBL/GenBank/DDBJ whole genome shotgun (WGS) entry which is preliminary data.</text>
</comment>
<keyword evidence="1" id="KW-0732">Signal</keyword>
<dbReference type="EMBL" id="JACCBW010000001">
    <property type="protein sequence ID" value="NYE35883.1"/>
    <property type="molecule type" value="Genomic_DNA"/>
</dbReference>
<proteinExistence type="predicted"/>
<feature type="signal peptide" evidence="1">
    <location>
        <begin position="1"/>
        <end position="32"/>
    </location>
</feature>
<evidence type="ECO:0000256" key="1">
    <source>
        <dbReference type="SAM" id="SignalP"/>
    </source>
</evidence>
<gene>
    <name evidence="2" type="ORF">F4692_000987</name>
</gene>
<feature type="chain" id="PRO_5038511829" evidence="1">
    <location>
        <begin position="33"/>
        <end position="50"/>
    </location>
</feature>
<dbReference type="Proteomes" id="UP000549911">
    <property type="component" value="Unassembled WGS sequence"/>
</dbReference>
<name>A0A7Y9H180_9ACTN</name>
<evidence type="ECO:0000313" key="3">
    <source>
        <dbReference type="Proteomes" id="UP000549911"/>
    </source>
</evidence>
<dbReference type="AlphaFoldDB" id="A0A7Y9H180"/>
<dbReference type="RefSeq" id="WP_179618485.1">
    <property type="nucleotide sequence ID" value="NZ_JACCBW010000001.1"/>
</dbReference>